<feature type="region of interest" description="Disordered" evidence="1">
    <location>
        <begin position="187"/>
        <end position="209"/>
    </location>
</feature>
<accession>A0A061B4Z7</accession>
<reference evidence="2" key="1">
    <citation type="journal article" date="2014" name="Genome Announc.">
        <title>Draft genome sequence of Rhodosporidium toruloides CECT1137, an oleaginous yeast of biotechnological interest.</title>
        <authorList>
            <person name="Morin N."/>
            <person name="Calcas X."/>
            <person name="Devillers H."/>
            <person name="Durrens P."/>
            <person name="Sherman D.J."/>
            <person name="Nicaud J.-M."/>
            <person name="Neuveglise C."/>
        </authorList>
    </citation>
    <scope>NUCLEOTIDE SEQUENCE</scope>
    <source>
        <strain evidence="2">CECT1137</strain>
    </source>
</reference>
<dbReference type="OrthoDB" id="10302274at2759"/>
<proteinExistence type="predicted"/>
<protein>
    <submittedName>
        <fullName evidence="2">RHTO0S10e02894g1_1</fullName>
    </submittedName>
</protein>
<dbReference type="InterPro" id="IPR032675">
    <property type="entry name" value="LRR_dom_sf"/>
</dbReference>
<gene>
    <name evidence="2" type="ORF">RHTO0S_10e02894g</name>
</gene>
<dbReference type="Gene3D" id="3.80.10.10">
    <property type="entry name" value="Ribonuclease Inhibitor"/>
    <property type="match status" value="1"/>
</dbReference>
<sequence length="307" mass="34996">MPVPPLPLELIALVCEHLETPVWSPHEPVPDGLSMALTCRAWKGLGYRLMLRRTEIFLTMHPTGRGNRLARLLLEKPSLCSYIEELKLRTGLFEYAGLDDVSEEEFVHRLLSQTSSIRLLRLSPPSRRTPQYLQALPPTVFSDPLRTLHLDCAGFRPSAIDRVLDTLARLPRLDSLCLSPSKPGVPWDDRSPDLSTTKMSRHTACPPRDQLRSRRLRRLARAIYRHGCPRCHPYRIGPLLVPCLRRRRLPVLPEDDHGMQRRPPSSHRVVATSLRMPSRHQNRRILEDPGGHQYSQTPPSPGHRATA</sequence>
<dbReference type="AlphaFoldDB" id="A0A061B4Z7"/>
<feature type="region of interest" description="Disordered" evidence="1">
    <location>
        <begin position="273"/>
        <end position="307"/>
    </location>
</feature>
<evidence type="ECO:0000256" key="1">
    <source>
        <dbReference type="SAM" id="MobiDB-lite"/>
    </source>
</evidence>
<dbReference type="EMBL" id="LK052945">
    <property type="protein sequence ID" value="CDR44903.1"/>
    <property type="molecule type" value="Genomic_DNA"/>
</dbReference>
<organism evidence="2">
    <name type="scientific">Rhodotorula toruloides</name>
    <name type="common">Yeast</name>
    <name type="synonym">Rhodosporidium toruloides</name>
    <dbReference type="NCBI Taxonomy" id="5286"/>
    <lineage>
        <taxon>Eukaryota</taxon>
        <taxon>Fungi</taxon>
        <taxon>Dikarya</taxon>
        <taxon>Basidiomycota</taxon>
        <taxon>Pucciniomycotina</taxon>
        <taxon>Microbotryomycetes</taxon>
        <taxon>Sporidiobolales</taxon>
        <taxon>Sporidiobolaceae</taxon>
        <taxon>Rhodotorula</taxon>
    </lineage>
</organism>
<evidence type="ECO:0000313" key="2">
    <source>
        <dbReference type="EMBL" id="CDR44903.1"/>
    </source>
</evidence>
<name>A0A061B4Z7_RHOTO</name>